<feature type="coiled-coil region" evidence="1">
    <location>
        <begin position="1145"/>
        <end position="1172"/>
    </location>
</feature>
<keyword evidence="1" id="KW-0175">Coiled coil</keyword>
<feature type="coiled-coil region" evidence="1">
    <location>
        <begin position="1273"/>
        <end position="1300"/>
    </location>
</feature>
<keyword evidence="3" id="KW-1133">Transmembrane helix</keyword>
<evidence type="ECO:0000313" key="4">
    <source>
        <dbReference type="EMBL" id="MBJ3778327.1"/>
    </source>
</evidence>
<feature type="transmembrane region" description="Helical" evidence="3">
    <location>
        <begin position="975"/>
        <end position="994"/>
    </location>
</feature>
<keyword evidence="3" id="KW-0472">Membrane</keyword>
<gene>
    <name evidence="4" type="ORF">JCR33_21690</name>
</gene>
<organism evidence="4 5">
    <name type="scientific">Acuticoccus mangrovi</name>
    <dbReference type="NCBI Taxonomy" id="2796142"/>
    <lineage>
        <taxon>Bacteria</taxon>
        <taxon>Pseudomonadati</taxon>
        <taxon>Pseudomonadota</taxon>
        <taxon>Alphaproteobacteria</taxon>
        <taxon>Hyphomicrobiales</taxon>
        <taxon>Amorphaceae</taxon>
        <taxon>Acuticoccus</taxon>
    </lineage>
</organism>
<feature type="region of interest" description="Disordered" evidence="2">
    <location>
        <begin position="825"/>
        <end position="853"/>
    </location>
</feature>
<feature type="region of interest" description="Disordered" evidence="2">
    <location>
        <begin position="1087"/>
        <end position="1127"/>
    </location>
</feature>
<evidence type="ECO:0000313" key="5">
    <source>
        <dbReference type="Proteomes" id="UP000609531"/>
    </source>
</evidence>
<feature type="region of interest" description="Disordered" evidence="2">
    <location>
        <begin position="1033"/>
        <end position="1059"/>
    </location>
</feature>
<sequence>MAILLSPPHDTMESFRDAAVRAAWWLGAPNMHGDELGVVIPRIAPMLDITRIEPGPDIDERVALRLVRMAGSVVPVASQEAWARQLLERAGTGDRVVITDRARQADGLLEALAELEAGLDADPARNPRDALAWIAAGDALHGAREEGAARAAWAAVRQATASARRITVVGPDVTSDERLRLAGEVLALDAVAATQWDRPFAGAVLVALDDPVRHLGPARTAAMLRDRLIALADRHRSLFVCVPRAAGAVMRARLPRLLWERLLLVDVAPRLDPGPATLIAAAASLADTVDVVGFPGGPVDLAADEERLHPAYAASRRGPADISDVLAAAASRGASVAALGRSLYPGLAPLHRGRAPTTIGGLGEALRAATGDRLVADGVRRLTLEREGEDGVVLRWQPGTGLPADPPLARFAPGGRSVDGVRPWPTEAHERVGALLDAVDRAMPEIVLSTPQPRRAEPADPHVTVAGLRSLLAPGEGPEGPFADDAEERAALLAHRRLTERDLDRVHSRRMDGLATRLTAPVFVAGPGFAWETINVARLRGAAVALVDIPPGRVPAGLAASPLLIVSTRAAARAQQGAQPRAVFLTALGAAHRGEAEDIVFDPAALALPDGVPRDPIALAVQLLRALRVPAIVPLGAAGVSLPAGDDVLVLDDPRRPGAEAARFHDLFRSRDWDGMPKLLLAVDGAAPLDLLERAVEGLGDRLLTYVDREDRVRLVTGHRLVAGAKMAVPAYTRGDPLVEEAVERFAPEIVIASAGVVTPGTGDAPRVVIGPEDDGADSVASVAYHAAFPAPPAAFEAEADALRLRLVAAARSAAEAAERARADAARRAEAAEEWATEEPTAGERAPSQEPPIVALPFSLGWLDQLRRRGRHSERAEPAITEPAPAAETEPAPETAPETISETAPAPVDAAEGSVSPPSSQEVPPTETSEDATHALFAAVSPYNWRRAEIRRSDQGRRSEMAEATTPKKASFSQLWPWPGNILLVLFAAWLFYMGRIAELADVRQAFYGLGGVTVLVLLLGLRAAFVRPRRGAHREERVRRREGRRAAAPDPAVAPPEVADPAFDAMPQNARARAAQAAADPSAFATVEEPPRAETPAETVAEPETAVDETPPPTQIVVPSRARPKREDLAATAQQLEGWINREKAERGAQIAKLNEQIEALTERLATLERETTEEFDAQLEPFLRIVAFNNAVNNKLLPRVENMIAKAIEGAMQPDALKAKVAAVLPEATSAGGDGGALKGELAAVRAAQQEDRKAIAALREAAARGGAGAGEAVEKRLAEAERRIEEMKTGFKDLTQHLSRMGDQHQALLQRIDGLSETVPARAGETGGPSEVEALRDALTTIIEQNREIRAQQEMLTARFDAPTRVGLDADRPKGG</sequence>
<feature type="compositionally biased region" description="Low complexity" evidence="2">
    <location>
        <begin position="1087"/>
        <end position="1105"/>
    </location>
</feature>
<keyword evidence="5" id="KW-1185">Reference proteome</keyword>
<evidence type="ECO:0000256" key="1">
    <source>
        <dbReference type="SAM" id="Coils"/>
    </source>
</evidence>
<proteinExistence type="predicted"/>
<feature type="region of interest" description="Disordered" evidence="2">
    <location>
        <begin position="869"/>
        <end position="930"/>
    </location>
</feature>
<feature type="compositionally biased region" description="Low complexity" evidence="2">
    <location>
        <begin position="1049"/>
        <end position="1059"/>
    </location>
</feature>
<feature type="transmembrane region" description="Helical" evidence="3">
    <location>
        <begin position="1006"/>
        <end position="1026"/>
    </location>
</feature>
<feature type="compositionally biased region" description="Low complexity" evidence="2">
    <location>
        <begin position="878"/>
        <end position="927"/>
    </location>
</feature>
<feature type="compositionally biased region" description="Basic and acidic residues" evidence="2">
    <location>
        <begin position="1034"/>
        <end position="1048"/>
    </location>
</feature>
<name>A0A934IUC8_9HYPH</name>
<protein>
    <submittedName>
        <fullName evidence="4">Uncharacterized protein</fullName>
    </submittedName>
</protein>
<dbReference type="EMBL" id="JAEKJA010000026">
    <property type="protein sequence ID" value="MBJ3778327.1"/>
    <property type="molecule type" value="Genomic_DNA"/>
</dbReference>
<comment type="caution">
    <text evidence="4">The sequence shown here is derived from an EMBL/GenBank/DDBJ whole genome shotgun (WGS) entry which is preliminary data.</text>
</comment>
<reference evidence="4" key="1">
    <citation type="submission" date="2020-12" db="EMBL/GenBank/DDBJ databases">
        <title>Bacterial taxonomy.</title>
        <authorList>
            <person name="Pan X."/>
        </authorList>
    </citation>
    <scope>NUCLEOTIDE SEQUENCE</scope>
    <source>
        <strain evidence="4">B2012</strain>
    </source>
</reference>
<dbReference type="Proteomes" id="UP000609531">
    <property type="component" value="Unassembled WGS sequence"/>
</dbReference>
<evidence type="ECO:0000256" key="2">
    <source>
        <dbReference type="SAM" id="MobiDB-lite"/>
    </source>
</evidence>
<evidence type="ECO:0000256" key="3">
    <source>
        <dbReference type="SAM" id="Phobius"/>
    </source>
</evidence>
<accession>A0A934IUC8</accession>
<keyword evidence="3" id="KW-0812">Transmembrane</keyword>